<dbReference type="AlphaFoldDB" id="V5SFW1"/>
<dbReference type="PATRIC" id="fig|1029756.8.peg.3149"/>
<feature type="domain" description="EamA" evidence="7">
    <location>
        <begin position="25"/>
        <end position="156"/>
    </location>
</feature>
<name>V5SFW1_9HYPH</name>
<evidence type="ECO:0000313" key="9">
    <source>
        <dbReference type="Proteomes" id="UP000018542"/>
    </source>
</evidence>
<keyword evidence="5 6" id="KW-0472">Membrane</keyword>
<evidence type="ECO:0000256" key="6">
    <source>
        <dbReference type="SAM" id="Phobius"/>
    </source>
</evidence>
<protein>
    <submittedName>
        <fullName evidence="8">DMT transporter permease</fullName>
    </submittedName>
</protein>
<dbReference type="HOGENOM" id="CLU_033863_4_4_5"/>
<dbReference type="InterPro" id="IPR000620">
    <property type="entry name" value="EamA_dom"/>
</dbReference>
<evidence type="ECO:0000256" key="5">
    <source>
        <dbReference type="ARBA" id="ARBA00023136"/>
    </source>
</evidence>
<keyword evidence="4 6" id="KW-1133">Transmembrane helix</keyword>
<comment type="similarity">
    <text evidence="2">Belongs to the EamA transporter family.</text>
</comment>
<organism evidence="8 9">
    <name type="scientific">Hyphomicrobium nitrativorans NL23</name>
    <dbReference type="NCBI Taxonomy" id="1029756"/>
    <lineage>
        <taxon>Bacteria</taxon>
        <taxon>Pseudomonadati</taxon>
        <taxon>Pseudomonadota</taxon>
        <taxon>Alphaproteobacteria</taxon>
        <taxon>Hyphomicrobiales</taxon>
        <taxon>Hyphomicrobiaceae</taxon>
        <taxon>Hyphomicrobium</taxon>
    </lineage>
</organism>
<feature type="transmembrane region" description="Helical" evidence="6">
    <location>
        <begin position="174"/>
        <end position="192"/>
    </location>
</feature>
<accession>V5SFW1</accession>
<feature type="transmembrane region" description="Helical" evidence="6">
    <location>
        <begin position="231"/>
        <end position="252"/>
    </location>
</feature>
<gene>
    <name evidence="8" type="ORF">W911_15110</name>
</gene>
<evidence type="ECO:0000256" key="4">
    <source>
        <dbReference type="ARBA" id="ARBA00022989"/>
    </source>
</evidence>
<keyword evidence="9" id="KW-1185">Reference proteome</keyword>
<feature type="transmembrane region" description="Helical" evidence="6">
    <location>
        <begin position="86"/>
        <end position="105"/>
    </location>
</feature>
<evidence type="ECO:0000256" key="2">
    <source>
        <dbReference type="ARBA" id="ARBA00007362"/>
    </source>
</evidence>
<feature type="domain" description="EamA" evidence="7">
    <location>
        <begin position="171"/>
        <end position="306"/>
    </location>
</feature>
<feature type="transmembrane region" description="Helical" evidence="6">
    <location>
        <begin position="142"/>
        <end position="159"/>
    </location>
</feature>
<dbReference type="InterPro" id="IPR050638">
    <property type="entry name" value="AA-Vitamin_Transporters"/>
</dbReference>
<reference evidence="8 9" key="1">
    <citation type="journal article" date="2014" name="Genome Announc.">
        <title>Complete Genome Sequence of Hyphomicrobium nitrativorans Strain NL23, a Denitrifying Bacterium Isolated from Biofilm of a Methanol-Fed Denitrification System Treating Seawater at the Montreal Biodome.</title>
        <authorList>
            <person name="Martineau C."/>
            <person name="Villeneuve C."/>
            <person name="Mauffrey F."/>
            <person name="Villemur R."/>
        </authorList>
    </citation>
    <scope>NUCLEOTIDE SEQUENCE [LARGE SCALE GENOMIC DNA]</scope>
    <source>
        <strain evidence="8">NL23</strain>
    </source>
</reference>
<evidence type="ECO:0000256" key="1">
    <source>
        <dbReference type="ARBA" id="ARBA00004141"/>
    </source>
</evidence>
<dbReference type="STRING" id="1029756.W911_15110"/>
<dbReference type="SUPFAM" id="SSF103481">
    <property type="entry name" value="Multidrug resistance efflux transporter EmrE"/>
    <property type="match status" value="2"/>
</dbReference>
<dbReference type="EMBL" id="CP006912">
    <property type="protein sequence ID" value="AHB49423.1"/>
    <property type="molecule type" value="Genomic_DNA"/>
</dbReference>
<dbReference type="KEGG" id="hni:W911_15110"/>
<feature type="transmembrane region" description="Helical" evidence="6">
    <location>
        <begin position="289"/>
        <end position="306"/>
    </location>
</feature>
<dbReference type="InterPro" id="IPR037185">
    <property type="entry name" value="EmrE-like"/>
</dbReference>
<comment type="subcellular location">
    <subcellularLocation>
        <location evidence="1">Membrane</location>
        <topology evidence="1">Multi-pass membrane protein</topology>
    </subcellularLocation>
</comment>
<feature type="transmembrane region" description="Helical" evidence="6">
    <location>
        <begin position="111"/>
        <end position="133"/>
    </location>
</feature>
<dbReference type="OrthoDB" id="9806889at2"/>
<dbReference type="PANTHER" id="PTHR32322:SF2">
    <property type="entry name" value="EAMA DOMAIN-CONTAINING PROTEIN"/>
    <property type="match status" value="1"/>
</dbReference>
<feature type="transmembrane region" description="Helical" evidence="6">
    <location>
        <begin position="259"/>
        <end position="283"/>
    </location>
</feature>
<keyword evidence="3 6" id="KW-0812">Transmembrane</keyword>
<evidence type="ECO:0000313" key="8">
    <source>
        <dbReference type="EMBL" id="AHB49423.1"/>
    </source>
</evidence>
<dbReference type="GO" id="GO:0016020">
    <property type="term" value="C:membrane"/>
    <property type="evidence" value="ECO:0007669"/>
    <property type="project" value="UniProtKB-SubCell"/>
</dbReference>
<dbReference type="Pfam" id="PF00892">
    <property type="entry name" value="EamA"/>
    <property type="match status" value="2"/>
</dbReference>
<proteinExistence type="inferred from homology"/>
<dbReference type="PANTHER" id="PTHR32322">
    <property type="entry name" value="INNER MEMBRANE TRANSPORTER"/>
    <property type="match status" value="1"/>
</dbReference>
<dbReference type="RefSeq" id="WP_023788328.1">
    <property type="nucleotide sequence ID" value="NC_022997.1"/>
</dbReference>
<evidence type="ECO:0000259" key="7">
    <source>
        <dbReference type="Pfam" id="PF00892"/>
    </source>
</evidence>
<sequence length="312" mass="33568">MQDKQHPAGAPRASGFAALGDNPWVLMLLPGLFWAGNAIVARSVTADVPPIGLAFWRWTLAALVVLPIAWPHLARDLPKMRERWPIMLLLTTLGISIFNTFLYIAAHTTTAINIVMLQTAMPIVVVLATFLIFREAVTGRQAAGIVASFAGTLILISHGDPDVLLNLDFKRGDLWMLAAVVCYAVYTALLRVRPPVHGFSFAFASFALGALLLLPFYVAETILVGSFPVTTNALAALGYVAVFASVFAYMAFNRTVALLGANLAGLTVHLIPVFGIVLAVLLLGERVHLYHGAGIALIAFGLWLATRKPTTD</sequence>
<feature type="transmembrane region" description="Helical" evidence="6">
    <location>
        <begin position="24"/>
        <end position="43"/>
    </location>
</feature>
<feature type="transmembrane region" description="Helical" evidence="6">
    <location>
        <begin position="55"/>
        <end position="74"/>
    </location>
</feature>
<dbReference type="Proteomes" id="UP000018542">
    <property type="component" value="Chromosome"/>
</dbReference>
<feature type="transmembrane region" description="Helical" evidence="6">
    <location>
        <begin position="199"/>
        <end position="219"/>
    </location>
</feature>
<evidence type="ECO:0000256" key="3">
    <source>
        <dbReference type="ARBA" id="ARBA00022692"/>
    </source>
</evidence>